<evidence type="ECO:0000313" key="3">
    <source>
        <dbReference type="Proteomes" id="UP000627573"/>
    </source>
</evidence>
<evidence type="ECO:0000256" key="1">
    <source>
        <dbReference type="SAM" id="Phobius"/>
    </source>
</evidence>
<dbReference type="PROSITE" id="PS00099">
    <property type="entry name" value="THIOLASE_3"/>
    <property type="match status" value="1"/>
</dbReference>
<dbReference type="Proteomes" id="UP000627573">
    <property type="component" value="Unassembled WGS sequence"/>
</dbReference>
<feature type="transmembrane region" description="Helical" evidence="1">
    <location>
        <begin position="180"/>
        <end position="198"/>
    </location>
</feature>
<dbReference type="GO" id="GO:0016747">
    <property type="term" value="F:acyltransferase activity, transferring groups other than amino-acyl groups"/>
    <property type="evidence" value="ECO:0007669"/>
    <property type="project" value="InterPro"/>
</dbReference>
<keyword evidence="3" id="KW-1185">Reference proteome</keyword>
<sequence length="620" mass="68005">MLAGLLSTVAALVATQAWRVDWSVPVEWNEDSISSAGHFLTVIETGWYEFQPRLGWPYGQRYHDYPASEDLNQLIIRLLGTLSDSWVWVFNTYFYLSFPATAMTALYFFRFCKIPTSLAVALSILYSLAPYHFFRGARHMFLSQYWMVPLAMCVVLAVLRGTPIWTRRHNVSPRLPWRGVLSMCTGRGAGTATVLILTTLSSTYYGVFTGVLLAAAGALSWLGQRNWQRIAGAACAVATVGLALLVGLLPDWIYSQRFGPNPGALVRNDRSAEHFALTLPELLLPSAGHRVSAMDDLRRSFDAAYPFGWGEKPSLGLVAAIGLVCCFLVLSTRLFRRVPTSVRAENEDQHALLGQLSTLSVMAVILASVGGAGSAIALLAGGTIRGWNRMSIFIMLPALAVVGILIHLGTKRINRTRGPRGEHLVAAMAVVMLLSIGLVDQTTSYATRNYEAIAETFTSEGDFVNTIEAILPDHAAVFQYPYVEWPEGPHMNRMHSNDQLKLYLHSSTINWSGGGIKGRPQIEWQKSITATDTTTMVTSLAIVGFSGIVVDRWALENDGQAFEANLSAQLGPAVTTTRENRFSYFDLSAKVAEVEARMSVAERSNQADQLTNGAFAAPRP</sequence>
<feature type="transmembrane region" description="Helical" evidence="1">
    <location>
        <begin position="356"/>
        <end position="384"/>
    </location>
</feature>
<proteinExistence type="predicted"/>
<keyword evidence="1" id="KW-0472">Membrane</keyword>
<comment type="caution">
    <text evidence="2">The sequence shown here is derived from an EMBL/GenBank/DDBJ whole genome shotgun (WGS) entry which is preliminary data.</text>
</comment>
<gene>
    <name evidence="2" type="ORF">I3517_03960</name>
</gene>
<feature type="transmembrane region" description="Helical" evidence="1">
    <location>
        <begin position="230"/>
        <end position="249"/>
    </location>
</feature>
<feature type="transmembrane region" description="Helical" evidence="1">
    <location>
        <begin position="204"/>
        <end position="223"/>
    </location>
</feature>
<dbReference type="RefSeq" id="WP_197940515.1">
    <property type="nucleotide sequence ID" value="NZ_JAECSB010000019.1"/>
</dbReference>
<dbReference type="InterPro" id="IPR020610">
    <property type="entry name" value="Thiolase_AS"/>
</dbReference>
<organism evidence="2 3">
    <name type="scientific">Rhodococcus erythropolis</name>
    <name type="common">Arthrobacter picolinophilus</name>
    <dbReference type="NCBI Taxonomy" id="1833"/>
    <lineage>
        <taxon>Bacteria</taxon>
        <taxon>Bacillati</taxon>
        <taxon>Actinomycetota</taxon>
        <taxon>Actinomycetes</taxon>
        <taxon>Mycobacteriales</taxon>
        <taxon>Nocardiaceae</taxon>
        <taxon>Rhodococcus</taxon>
        <taxon>Rhodococcus erythropolis group</taxon>
    </lineage>
</organism>
<accession>A0A8I0ZWF1</accession>
<evidence type="ECO:0000313" key="2">
    <source>
        <dbReference type="EMBL" id="MBH5141770.1"/>
    </source>
</evidence>
<feature type="transmembrane region" description="Helical" evidence="1">
    <location>
        <begin position="390"/>
        <end position="409"/>
    </location>
</feature>
<name>A0A8I0ZWF1_RHOER</name>
<feature type="transmembrane region" description="Helical" evidence="1">
    <location>
        <begin position="86"/>
        <end position="109"/>
    </location>
</feature>
<feature type="transmembrane region" description="Helical" evidence="1">
    <location>
        <begin position="315"/>
        <end position="335"/>
    </location>
</feature>
<reference evidence="2 3" key="1">
    <citation type="submission" date="2020-12" db="EMBL/GenBank/DDBJ databases">
        <title>Draft genome sequence of furan degrading bacterial strain FUR100.</title>
        <authorList>
            <person name="Woiski C."/>
        </authorList>
    </citation>
    <scope>NUCLEOTIDE SEQUENCE [LARGE SCALE GENOMIC DNA]</scope>
    <source>
        <strain evidence="2 3">FUR100</strain>
    </source>
</reference>
<dbReference type="EMBL" id="JAECSB010000019">
    <property type="protein sequence ID" value="MBH5141770.1"/>
    <property type="molecule type" value="Genomic_DNA"/>
</dbReference>
<keyword evidence="1" id="KW-0812">Transmembrane</keyword>
<feature type="transmembrane region" description="Helical" evidence="1">
    <location>
        <begin position="421"/>
        <end position="439"/>
    </location>
</feature>
<dbReference type="AlphaFoldDB" id="A0A8I0ZWF1"/>
<keyword evidence="1" id="KW-1133">Transmembrane helix</keyword>
<feature type="transmembrane region" description="Helical" evidence="1">
    <location>
        <begin position="116"/>
        <end position="134"/>
    </location>
</feature>
<protein>
    <submittedName>
        <fullName evidence="2">Uncharacterized protein</fullName>
    </submittedName>
</protein>
<feature type="transmembrane region" description="Helical" evidence="1">
    <location>
        <begin position="140"/>
        <end position="159"/>
    </location>
</feature>